<feature type="domain" description="DUF4007" evidence="1">
    <location>
        <begin position="61"/>
        <end position="267"/>
    </location>
</feature>
<name>A0A8J3J1X2_9CHLR</name>
<proteinExistence type="predicted"/>
<protein>
    <recommendedName>
        <fullName evidence="1">DUF4007 domain-containing protein</fullName>
    </recommendedName>
</protein>
<dbReference type="Proteomes" id="UP000597444">
    <property type="component" value="Unassembled WGS sequence"/>
</dbReference>
<dbReference type="RefSeq" id="WP_220211381.1">
    <property type="nucleotide sequence ID" value="NZ_BNJK01000003.1"/>
</dbReference>
<evidence type="ECO:0000259" key="1">
    <source>
        <dbReference type="Pfam" id="PF13182"/>
    </source>
</evidence>
<comment type="caution">
    <text evidence="2">The sequence shown here is derived from an EMBL/GenBank/DDBJ whole genome shotgun (WGS) entry which is preliminary data.</text>
</comment>
<accession>A0A8J3J1X2</accession>
<gene>
    <name evidence="2" type="ORF">KSF_108480</name>
</gene>
<dbReference type="EMBL" id="BNJK01000003">
    <property type="protein sequence ID" value="GHP00801.1"/>
    <property type="molecule type" value="Genomic_DNA"/>
</dbReference>
<evidence type="ECO:0000313" key="3">
    <source>
        <dbReference type="Proteomes" id="UP000597444"/>
    </source>
</evidence>
<organism evidence="2 3">
    <name type="scientific">Reticulibacter mediterranei</name>
    <dbReference type="NCBI Taxonomy" id="2778369"/>
    <lineage>
        <taxon>Bacteria</taxon>
        <taxon>Bacillati</taxon>
        <taxon>Chloroflexota</taxon>
        <taxon>Ktedonobacteria</taxon>
        <taxon>Ktedonobacterales</taxon>
        <taxon>Reticulibacteraceae</taxon>
        <taxon>Reticulibacter</taxon>
    </lineage>
</organism>
<reference evidence="2" key="1">
    <citation type="submission" date="2020-10" db="EMBL/GenBank/DDBJ databases">
        <title>Taxonomic study of unclassified bacteria belonging to the class Ktedonobacteria.</title>
        <authorList>
            <person name="Yabe S."/>
            <person name="Wang C.M."/>
            <person name="Zheng Y."/>
            <person name="Sakai Y."/>
            <person name="Cavaletti L."/>
            <person name="Monciardini P."/>
            <person name="Donadio S."/>
        </authorList>
    </citation>
    <scope>NUCLEOTIDE SEQUENCE</scope>
    <source>
        <strain evidence="2">ID150040</strain>
    </source>
</reference>
<dbReference type="InterPro" id="IPR025248">
    <property type="entry name" value="DUF4007"/>
</dbReference>
<evidence type="ECO:0000313" key="2">
    <source>
        <dbReference type="EMBL" id="GHP00801.1"/>
    </source>
</evidence>
<dbReference type="AlphaFoldDB" id="A0A8J3J1X2"/>
<dbReference type="Pfam" id="PF13182">
    <property type="entry name" value="DUF4007"/>
    <property type="match status" value="1"/>
</dbReference>
<sequence length="275" mass="31708">MRTRAVSQHRAVLSFGRGYHIDFMLFTRLLRAVQEGLSRSCLAGQLGISKSRLTACIALARGFDLLTRNRSLRLTPLGNVILGYDAFFQDPGTLWFLHYVVASEERQLVWNHFATTFLPGRQRFTLKDFRAWLMSLQKSNSKAAKRSLYQETYLVLDTYVKRSFVQLEYLSHEKRKPYQRGNSHSLPPLVLGACLARYRDRHQSDATALLVADVLTAPNSPGVILHLHEDDLRTLLEQIKTVQGIELESRADLDQVRLNETMTDVKWMELYYDCR</sequence>
<keyword evidence="3" id="KW-1185">Reference proteome</keyword>